<dbReference type="Gene3D" id="3.40.50.300">
    <property type="entry name" value="P-loop containing nucleotide triphosphate hydrolases"/>
    <property type="match status" value="1"/>
</dbReference>
<keyword evidence="3" id="KW-0238">DNA-binding</keyword>
<dbReference type="GO" id="GO:0006298">
    <property type="term" value="P:mismatch repair"/>
    <property type="evidence" value="ECO:0007669"/>
    <property type="project" value="InterPro"/>
</dbReference>
<dbReference type="AlphaFoldDB" id="A0A6C0F0Z5"/>
<evidence type="ECO:0000256" key="3">
    <source>
        <dbReference type="ARBA" id="ARBA00023125"/>
    </source>
</evidence>
<feature type="domain" description="DNA mismatch repair proteins mutS family" evidence="6">
    <location>
        <begin position="440"/>
        <end position="630"/>
    </location>
</feature>
<keyword evidence="1" id="KW-0547">Nucleotide-binding</keyword>
<dbReference type="InterPro" id="IPR045076">
    <property type="entry name" value="MutS"/>
</dbReference>
<accession>A0A6C0F0Z5</accession>
<evidence type="ECO:0000259" key="6">
    <source>
        <dbReference type="SMART" id="SM00534"/>
    </source>
</evidence>
<reference evidence="7" key="1">
    <citation type="journal article" date="2020" name="Nature">
        <title>Giant virus diversity and host interactions through global metagenomics.</title>
        <authorList>
            <person name="Schulz F."/>
            <person name="Roux S."/>
            <person name="Paez-Espino D."/>
            <person name="Jungbluth S."/>
            <person name="Walsh D.A."/>
            <person name="Denef V.J."/>
            <person name="McMahon K.D."/>
            <person name="Konstantinidis K.T."/>
            <person name="Eloe-Fadrosh E.A."/>
            <person name="Kyrpides N.C."/>
            <person name="Woyke T."/>
        </authorList>
    </citation>
    <scope>NUCLEOTIDE SEQUENCE</scope>
    <source>
        <strain evidence="7">GVMAG-M-3300009163-63</strain>
    </source>
</reference>
<keyword evidence="5" id="KW-0812">Transmembrane</keyword>
<dbReference type="InterPro" id="IPR027417">
    <property type="entry name" value="P-loop_NTPase"/>
</dbReference>
<evidence type="ECO:0000256" key="1">
    <source>
        <dbReference type="ARBA" id="ARBA00022741"/>
    </source>
</evidence>
<protein>
    <recommendedName>
        <fullName evidence="6">DNA mismatch repair proteins mutS family domain-containing protein</fullName>
    </recommendedName>
</protein>
<keyword evidence="2" id="KW-0067">ATP-binding</keyword>
<keyword evidence="5" id="KW-1133">Transmembrane helix</keyword>
<dbReference type="InterPro" id="IPR000432">
    <property type="entry name" value="DNA_mismatch_repair_MutS_C"/>
</dbReference>
<evidence type="ECO:0000256" key="5">
    <source>
        <dbReference type="SAM" id="Phobius"/>
    </source>
</evidence>
<proteinExistence type="predicted"/>
<dbReference type="SUPFAM" id="SSF52540">
    <property type="entry name" value="P-loop containing nucleoside triphosphate hydrolases"/>
    <property type="match status" value="1"/>
</dbReference>
<dbReference type="GO" id="GO:0030983">
    <property type="term" value="F:mismatched DNA binding"/>
    <property type="evidence" value="ECO:0007669"/>
    <property type="project" value="InterPro"/>
</dbReference>
<evidence type="ECO:0000313" key="7">
    <source>
        <dbReference type="EMBL" id="QHT34621.1"/>
    </source>
</evidence>
<dbReference type="GO" id="GO:0005829">
    <property type="term" value="C:cytosol"/>
    <property type="evidence" value="ECO:0007669"/>
    <property type="project" value="TreeGrafter"/>
</dbReference>
<feature type="compositionally biased region" description="Polar residues" evidence="4">
    <location>
        <begin position="60"/>
        <end position="70"/>
    </location>
</feature>
<dbReference type="GO" id="GO:0005524">
    <property type="term" value="F:ATP binding"/>
    <property type="evidence" value="ECO:0007669"/>
    <property type="project" value="UniProtKB-KW"/>
</dbReference>
<dbReference type="PANTHER" id="PTHR11361:SF99">
    <property type="entry name" value="DNA MISMATCH REPAIR PROTEIN"/>
    <property type="match status" value="1"/>
</dbReference>
<dbReference type="SMART" id="SM00534">
    <property type="entry name" value="MUTSac"/>
    <property type="match status" value="1"/>
</dbReference>
<dbReference type="Pfam" id="PF00488">
    <property type="entry name" value="MutS_V"/>
    <property type="match status" value="1"/>
</dbReference>
<feature type="transmembrane region" description="Helical" evidence="5">
    <location>
        <begin position="261"/>
        <end position="278"/>
    </location>
</feature>
<evidence type="ECO:0000256" key="2">
    <source>
        <dbReference type="ARBA" id="ARBA00022840"/>
    </source>
</evidence>
<evidence type="ECO:0000256" key="4">
    <source>
        <dbReference type="SAM" id="MobiDB-lite"/>
    </source>
</evidence>
<feature type="region of interest" description="Disordered" evidence="4">
    <location>
        <begin position="1"/>
        <end position="23"/>
    </location>
</feature>
<dbReference type="GO" id="GO:0140664">
    <property type="term" value="F:ATP-dependent DNA damage sensor activity"/>
    <property type="evidence" value="ECO:0007669"/>
    <property type="project" value="InterPro"/>
</dbReference>
<dbReference type="EMBL" id="MN739003">
    <property type="protein sequence ID" value="QHT34621.1"/>
    <property type="molecule type" value="Genomic_DNA"/>
</dbReference>
<feature type="compositionally biased region" description="Polar residues" evidence="4">
    <location>
        <begin position="1"/>
        <end position="10"/>
    </location>
</feature>
<sequence length="632" mass="72685">MNNQDNQTQQTKEESKKNSINKHSPTTIFKLPITFVEKNKLHILDQHILTDLELTECTNATNTDSVNNDKNAPENLENSEEPIPIPQIKTMYDHVFNPKTIYGKHFLSNWATHYTSDVTFLKQTQTLVKHFSPLQSINDEEVDGNNTNTIDQYDDIHAIWNSIQNDKNFKDKFGYVDIGLLEPLNSSSFFLQILSLQNLASPVISLLTPLIILIIPFFLLKIQKISVSFSSYVSSLKRIAQYHPIGKVFDNFGSITWDKRIYILVSIAFYFLQIYQNVMSCHRFYKNMFLIHNNIHKFSAYIEHSIRNISYVHSIASNLSSYQQFCQESAMHANVLTALHSDIKNVMPFKVTLANISNIGTIMKYYYQIFANNDVKNAISYSFGFNSYFEHLSGLKSLILSKKIAPCTFVKSAAKKTYLDSSYYAPLMNQNPVKNKVLLHKKTTITGPNAAGKTTLIKSTLLNVIFSQQFGYGFYKKARLLPYHYVHSYLNIPDTSGRDSLFQAESRRCREILTCLLENKNKRHFCIFDELYSGTNPYEAVASAYGFIKYLNKYDNLDLLLTTHYTKLCELLQTEHVQNMHMKIELCEGSEIKYLYKLDKGISSIKGGIKVLQDLDYPQDIINSTRDIINSE</sequence>
<feature type="transmembrane region" description="Helical" evidence="5">
    <location>
        <begin position="199"/>
        <end position="220"/>
    </location>
</feature>
<dbReference type="PANTHER" id="PTHR11361">
    <property type="entry name" value="DNA MISMATCH REPAIR PROTEIN MUTS FAMILY MEMBER"/>
    <property type="match status" value="1"/>
</dbReference>
<feature type="region of interest" description="Disordered" evidence="4">
    <location>
        <begin position="60"/>
        <end position="80"/>
    </location>
</feature>
<name>A0A6C0F0Z5_9ZZZZ</name>
<keyword evidence="5" id="KW-0472">Membrane</keyword>
<organism evidence="7">
    <name type="scientific">viral metagenome</name>
    <dbReference type="NCBI Taxonomy" id="1070528"/>
    <lineage>
        <taxon>unclassified sequences</taxon>
        <taxon>metagenomes</taxon>
        <taxon>organismal metagenomes</taxon>
    </lineage>
</organism>